<protein>
    <submittedName>
        <fullName evidence="2">Beta-ketoacyl synthase-like protein</fullName>
    </submittedName>
</protein>
<dbReference type="Gene3D" id="3.40.47.10">
    <property type="match status" value="1"/>
</dbReference>
<dbReference type="Proteomes" id="UP000294599">
    <property type="component" value="Unassembled WGS sequence"/>
</dbReference>
<comment type="caution">
    <text evidence="2">The sequence shown here is derived from an EMBL/GenBank/DDBJ whole genome shotgun (WGS) entry which is preliminary data.</text>
</comment>
<organism evidence="2 3">
    <name type="scientific">Pseudofulvimonas gallinarii</name>
    <dbReference type="NCBI Taxonomy" id="634155"/>
    <lineage>
        <taxon>Bacteria</taxon>
        <taxon>Pseudomonadati</taxon>
        <taxon>Pseudomonadota</taxon>
        <taxon>Gammaproteobacteria</taxon>
        <taxon>Lysobacterales</taxon>
        <taxon>Rhodanobacteraceae</taxon>
        <taxon>Pseudofulvimonas</taxon>
    </lineage>
</organism>
<dbReference type="InterPro" id="IPR014030">
    <property type="entry name" value="Ketoacyl_synth_N"/>
</dbReference>
<dbReference type="OrthoDB" id="9798676at2"/>
<dbReference type="InterPro" id="IPR016039">
    <property type="entry name" value="Thiolase-like"/>
</dbReference>
<evidence type="ECO:0000313" key="3">
    <source>
        <dbReference type="Proteomes" id="UP000294599"/>
    </source>
</evidence>
<sequence>MTTLRIRGIGVWSPGVADWSLARTLLANGDWPASGDGRPAPTLMPANERRRAPESVLLALAVAEQACMEAGVDAATLPSVFASIYGDLSINDYMCATLRDDPSTMSPIRFHNSVHNAPSGYWSIATGAMAPTTSIAASRETFAAGLLEAACQAVDARAPVVLAAYDSAGAGPVGDIASVSRSFGCALVLDAAASEGPILRIEARPRNAVASAGDMAGTASGIAHLCSANPIAAGSIPLLASVASGVPGTFSLQLSSGLELHLELTP</sequence>
<name>A0A4S3KXR2_9GAMM</name>
<dbReference type="Pfam" id="PF13723">
    <property type="entry name" value="Ketoacyl-synt_2"/>
    <property type="match status" value="1"/>
</dbReference>
<dbReference type="RefSeq" id="WP_123522723.1">
    <property type="nucleotide sequence ID" value="NZ_JBHLWF010000007.1"/>
</dbReference>
<dbReference type="EMBL" id="SMAF01000003">
    <property type="protein sequence ID" value="TCT00279.1"/>
    <property type="molecule type" value="Genomic_DNA"/>
</dbReference>
<reference evidence="2 3" key="1">
    <citation type="submission" date="2019-03" db="EMBL/GenBank/DDBJ databases">
        <title>Genomic Encyclopedia of Type Strains, Phase IV (KMG-IV): sequencing the most valuable type-strain genomes for metagenomic binning, comparative biology and taxonomic classification.</title>
        <authorList>
            <person name="Goeker M."/>
        </authorList>
    </citation>
    <scope>NUCLEOTIDE SEQUENCE [LARGE SCALE GENOMIC DNA]</scope>
    <source>
        <strain evidence="2 3">DSM 21944</strain>
    </source>
</reference>
<dbReference type="GO" id="GO:0016746">
    <property type="term" value="F:acyltransferase activity"/>
    <property type="evidence" value="ECO:0007669"/>
    <property type="project" value="InterPro"/>
</dbReference>
<proteinExistence type="predicted"/>
<keyword evidence="3" id="KW-1185">Reference proteome</keyword>
<evidence type="ECO:0000313" key="2">
    <source>
        <dbReference type="EMBL" id="TCT00279.1"/>
    </source>
</evidence>
<gene>
    <name evidence="2" type="ORF">EDC25_10347</name>
</gene>
<evidence type="ECO:0000259" key="1">
    <source>
        <dbReference type="Pfam" id="PF13723"/>
    </source>
</evidence>
<accession>A0A4S3KXR2</accession>
<dbReference type="AlphaFoldDB" id="A0A4S3KXR2"/>
<dbReference type="SUPFAM" id="SSF53901">
    <property type="entry name" value="Thiolase-like"/>
    <property type="match status" value="1"/>
</dbReference>
<feature type="domain" description="Beta-ketoacyl synthase-like N-terminal" evidence="1">
    <location>
        <begin position="35"/>
        <end position="204"/>
    </location>
</feature>